<dbReference type="AlphaFoldDB" id="A0A2M7VAL3"/>
<gene>
    <name evidence="2" type="ORF">COX81_00020</name>
</gene>
<feature type="transmembrane region" description="Helical" evidence="1">
    <location>
        <begin position="70"/>
        <end position="91"/>
    </location>
</feature>
<protein>
    <recommendedName>
        <fullName evidence="4">Rod shape-determining protein MreD</fullName>
    </recommendedName>
</protein>
<evidence type="ECO:0000313" key="2">
    <source>
        <dbReference type="EMBL" id="PIZ95932.1"/>
    </source>
</evidence>
<organism evidence="2 3">
    <name type="scientific">Candidatus Magasanikbacteria bacterium CG_4_10_14_0_2_um_filter_37_12</name>
    <dbReference type="NCBI Taxonomy" id="1974637"/>
    <lineage>
        <taxon>Bacteria</taxon>
        <taxon>Candidatus Magasanikiibacteriota</taxon>
    </lineage>
</organism>
<feature type="transmembrane region" description="Helical" evidence="1">
    <location>
        <begin position="6"/>
        <end position="29"/>
    </location>
</feature>
<feature type="transmembrane region" description="Helical" evidence="1">
    <location>
        <begin position="140"/>
        <end position="164"/>
    </location>
</feature>
<sequence length="172" mass="20278">MKNVLLFLAFFLIITIVVVVHISLSYFLVSPFSKINAIFIFLILFIFWKESGWVVWISFMAHFFVELFSLMPFGILLVSSTISILITYWLYTEVFTNHSWYAGSLLCASSLVIFRSLYALILFLSTFFVKVDITWGDLFVTFFTEILFTTITFIVIYFFFYYLLKKLILRVV</sequence>
<keyword evidence="1" id="KW-0812">Transmembrane</keyword>
<feature type="transmembrane region" description="Helical" evidence="1">
    <location>
        <begin position="103"/>
        <end position="128"/>
    </location>
</feature>
<name>A0A2M7VAL3_9BACT</name>
<dbReference type="Proteomes" id="UP000228568">
    <property type="component" value="Unassembled WGS sequence"/>
</dbReference>
<dbReference type="EMBL" id="PFPK01000001">
    <property type="protein sequence ID" value="PIZ95932.1"/>
    <property type="molecule type" value="Genomic_DNA"/>
</dbReference>
<evidence type="ECO:0008006" key="4">
    <source>
        <dbReference type="Google" id="ProtNLM"/>
    </source>
</evidence>
<feature type="transmembrane region" description="Helical" evidence="1">
    <location>
        <begin position="38"/>
        <end position="64"/>
    </location>
</feature>
<keyword evidence="1" id="KW-0472">Membrane</keyword>
<keyword evidence="1" id="KW-1133">Transmembrane helix</keyword>
<reference evidence="3" key="1">
    <citation type="submission" date="2017-09" db="EMBL/GenBank/DDBJ databases">
        <title>Depth-based differentiation of microbial function through sediment-hosted aquifers and enrichment of novel symbionts in the deep terrestrial subsurface.</title>
        <authorList>
            <person name="Probst A.J."/>
            <person name="Ladd B."/>
            <person name="Jarett J.K."/>
            <person name="Geller-Mcgrath D.E."/>
            <person name="Sieber C.M.K."/>
            <person name="Emerson J.B."/>
            <person name="Anantharaman K."/>
            <person name="Thomas B.C."/>
            <person name="Malmstrom R."/>
            <person name="Stieglmeier M."/>
            <person name="Klingl A."/>
            <person name="Woyke T."/>
            <person name="Ryan C.M."/>
            <person name="Banfield J.F."/>
        </authorList>
    </citation>
    <scope>NUCLEOTIDE SEQUENCE [LARGE SCALE GENOMIC DNA]</scope>
</reference>
<evidence type="ECO:0000256" key="1">
    <source>
        <dbReference type="SAM" id="Phobius"/>
    </source>
</evidence>
<evidence type="ECO:0000313" key="3">
    <source>
        <dbReference type="Proteomes" id="UP000228568"/>
    </source>
</evidence>
<accession>A0A2M7VAL3</accession>
<proteinExistence type="predicted"/>
<comment type="caution">
    <text evidence="2">The sequence shown here is derived from an EMBL/GenBank/DDBJ whole genome shotgun (WGS) entry which is preliminary data.</text>
</comment>